<sequence>MTIRFRPYALYVPLMHYVPYVPLVTSRPRAPGGRDGPHVSPLPLSRPSAKVYEMQVV</sequence>
<gene>
    <name evidence="1" type="ORF">GCM10009863_46850</name>
</gene>
<name>A0ABN3QHH9_9ACTN</name>
<dbReference type="Proteomes" id="UP001501447">
    <property type="component" value="Unassembled WGS sequence"/>
</dbReference>
<accession>A0ABN3QHH9</accession>
<organism evidence="1 2">
    <name type="scientific">Streptomyces axinellae</name>
    <dbReference type="NCBI Taxonomy" id="552788"/>
    <lineage>
        <taxon>Bacteria</taxon>
        <taxon>Bacillati</taxon>
        <taxon>Actinomycetota</taxon>
        <taxon>Actinomycetes</taxon>
        <taxon>Kitasatosporales</taxon>
        <taxon>Streptomycetaceae</taxon>
        <taxon>Streptomyces</taxon>
    </lineage>
</organism>
<reference evidence="1 2" key="1">
    <citation type="journal article" date="2019" name="Int. J. Syst. Evol. Microbiol.">
        <title>The Global Catalogue of Microorganisms (GCM) 10K type strain sequencing project: providing services to taxonomists for standard genome sequencing and annotation.</title>
        <authorList>
            <consortium name="The Broad Institute Genomics Platform"/>
            <consortium name="The Broad Institute Genome Sequencing Center for Infectious Disease"/>
            <person name="Wu L."/>
            <person name="Ma J."/>
        </authorList>
    </citation>
    <scope>NUCLEOTIDE SEQUENCE [LARGE SCALE GENOMIC DNA]</scope>
    <source>
        <strain evidence="1 2">JCM 16373</strain>
    </source>
</reference>
<keyword evidence="2" id="KW-1185">Reference proteome</keyword>
<comment type="caution">
    <text evidence="1">The sequence shown here is derived from an EMBL/GenBank/DDBJ whole genome shotgun (WGS) entry which is preliminary data.</text>
</comment>
<evidence type="ECO:0000313" key="2">
    <source>
        <dbReference type="Proteomes" id="UP001501447"/>
    </source>
</evidence>
<protein>
    <submittedName>
        <fullName evidence="1">Uncharacterized protein</fullName>
    </submittedName>
</protein>
<evidence type="ECO:0000313" key="1">
    <source>
        <dbReference type="EMBL" id="GAA2626633.1"/>
    </source>
</evidence>
<proteinExistence type="predicted"/>
<dbReference type="EMBL" id="BAAARJ010000016">
    <property type="protein sequence ID" value="GAA2626633.1"/>
    <property type="molecule type" value="Genomic_DNA"/>
</dbReference>